<name>A0A840C9M6_9RHOB</name>
<dbReference type="EMBL" id="JACIEQ010000003">
    <property type="protein sequence ID" value="MBB4022744.1"/>
    <property type="molecule type" value="Genomic_DNA"/>
</dbReference>
<gene>
    <name evidence="3" type="ORF">GGR17_002563</name>
</gene>
<protein>
    <recommendedName>
        <fullName evidence="2">ABC-type transport auxiliary lipoprotein component domain-containing protein</fullName>
    </recommendedName>
</protein>
<dbReference type="SUPFAM" id="SSF159594">
    <property type="entry name" value="XCC0632-like"/>
    <property type="match status" value="1"/>
</dbReference>
<accession>A0A840C9M6</accession>
<organism evidence="3 4">
    <name type="scientific">Actibacterium naphthalenivorans</name>
    <dbReference type="NCBI Taxonomy" id="1614693"/>
    <lineage>
        <taxon>Bacteria</taxon>
        <taxon>Pseudomonadati</taxon>
        <taxon>Pseudomonadota</taxon>
        <taxon>Alphaproteobacteria</taxon>
        <taxon>Rhodobacterales</taxon>
        <taxon>Roseobacteraceae</taxon>
        <taxon>Actibacterium</taxon>
    </lineage>
</organism>
<proteinExistence type="predicted"/>
<dbReference type="Gene3D" id="3.40.50.10610">
    <property type="entry name" value="ABC-type transport auxiliary lipoprotein component"/>
    <property type="match status" value="1"/>
</dbReference>
<feature type="chain" id="PRO_5032297636" description="ABC-type transport auxiliary lipoprotein component domain-containing protein" evidence="1">
    <location>
        <begin position="23"/>
        <end position="187"/>
    </location>
</feature>
<dbReference type="Pfam" id="PF03886">
    <property type="entry name" value="ABC_trans_aux"/>
    <property type="match status" value="1"/>
</dbReference>
<comment type="caution">
    <text evidence="3">The sequence shown here is derived from an EMBL/GenBank/DDBJ whole genome shotgun (WGS) entry which is preliminary data.</text>
</comment>
<evidence type="ECO:0000256" key="1">
    <source>
        <dbReference type="SAM" id="SignalP"/>
    </source>
</evidence>
<evidence type="ECO:0000313" key="4">
    <source>
        <dbReference type="Proteomes" id="UP000585681"/>
    </source>
</evidence>
<evidence type="ECO:0000313" key="3">
    <source>
        <dbReference type="EMBL" id="MBB4022744.1"/>
    </source>
</evidence>
<dbReference type="Proteomes" id="UP000585681">
    <property type="component" value="Unassembled WGS sequence"/>
</dbReference>
<dbReference type="RefSeq" id="WP_054539891.1">
    <property type="nucleotide sequence ID" value="NZ_JACIEQ010000003.1"/>
</dbReference>
<dbReference type="InterPro" id="IPR005586">
    <property type="entry name" value="ABC_trans_aux"/>
</dbReference>
<sequence length="187" mass="19362">MSPLRALAVALVLLLPACSATGPGYQMEPVTSDLRVRPAVRSVVVRTVSLPAYAAADEIALQSATGAIETPGGLWADTPERAATLVIARHLAEITSATVAAEPWPLDALPDVSVDIRAERLLAGADGVLRLSGMYYVSGEGRPFDNTAGRFDIPVPLEGATPGAIAAAQANALRQLSETIARALAAR</sequence>
<evidence type="ECO:0000259" key="2">
    <source>
        <dbReference type="Pfam" id="PF03886"/>
    </source>
</evidence>
<keyword evidence="1" id="KW-0732">Signal</keyword>
<feature type="domain" description="ABC-type transport auxiliary lipoprotein component" evidence="2">
    <location>
        <begin position="33"/>
        <end position="181"/>
    </location>
</feature>
<dbReference type="AlphaFoldDB" id="A0A840C9M6"/>
<feature type="signal peptide" evidence="1">
    <location>
        <begin position="1"/>
        <end position="22"/>
    </location>
</feature>
<keyword evidence="4" id="KW-1185">Reference proteome</keyword>
<reference evidence="3" key="1">
    <citation type="submission" date="2020-08" db="EMBL/GenBank/DDBJ databases">
        <title>Genomic Encyclopedia of Type Strains, Phase IV (KMG-IV): sequencing the most valuable type-strain genomes for metagenomic binning, comparative biology and taxonomic classification.</title>
        <authorList>
            <person name="Goeker M."/>
        </authorList>
    </citation>
    <scope>NUCLEOTIDE SEQUENCE [LARGE SCALE GENOMIC DNA]</scope>
    <source>
        <strain evidence="3">DSM 105040</strain>
    </source>
</reference>